<evidence type="ECO:0000313" key="2">
    <source>
        <dbReference type="EMBL" id="QGU94447.1"/>
    </source>
</evidence>
<evidence type="ECO:0000259" key="1">
    <source>
        <dbReference type="Pfam" id="PF11907"/>
    </source>
</evidence>
<keyword evidence="3" id="KW-1185">Reference proteome</keyword>
<accession>A0A6I6F123</accession>
<dbReference type="EMBL" id="CP046522">
    <property type="protein sequence ID" value="QGU94447.1"/>
    <property type="molecule type" value="Genomic_DNA"/>
</dbReference>
<proteinExistence type="predicted"/>
<sequence>MNFPAEAATYKDCIFLERHNEDYKTYPVFINYNKSEDISAAINYEDRFESPSQIIAI</sequence>
<dbReference type="AlphaFoldDB" id="A0A6I6F123"/>
<dbReference type="InterPro" id="IPR021835">
    <property type="entry name" value="DUF3427"/>
</dbReference>
<organism evidence="2 3">
    <name type="scientific">Clostridium bovifaecis</name>
    <dbReference type="NCBI Taxonomy" id="2184719"/>
    <lineage>
        <taxon>Bacteria</taxon>
        <taxon>Bacillati</taxon>
        <taxon>Bacillota</taxon>
        <taxon>Clostridia</taxon>
        <taxon>Eubacteriales</taxon>
        <taxon>Clostridiaceae</taxon>
        <taxon>Clostridium</taxon>
    </lineage>
</organism>
<name>A0A6I6F123_9CLOT</name>
<gene>
    <name evidence="2" type="ORF">GOM49_04420</name>
</gene>
<reference evidence="2 3" key="1">
    <citation type="submission" date="2019-12" db="EMBL/GenBank/DDBJ databases">
        <title>Genome sequenceing of Clostridium bovifaecis.</title>
        <authorList>
            <person name="Yao Y."/>
        </authorList>
    </citation>
    <scope>NUCLEOTIDE SEQUENCE [LARGE SCALE GENOMIC DNA]</scope>
    <source>
        <strain evidence="2 3">BXX</strain>
    </source>
</reference>
<dbReference type="Pfam" id="PF11907">
    <property type="entry name" value="DUF3427"/>
    <property type="match status" value="1"/>
</dbReference>
<feature type="domain" description="DUF3427" evidence="1">
    <location>
        <begin position="22"/>
        <end position="55"/>
    </location>
</feature>
<protein>
    <submittedName>
        <fullName evidence="2">DUF3427 domain-containing protein</fullName>
    </submittedName>
</protein>
<evidence type="ECO:0000313" key="3">
    <source>
        <dbReference type="Proteomes" id="UP000422764"/>
    </source>
</evidence>
<dbReference type="Proteomes" id="UP000422764">
    <property type="component" value="Chromosome"/>
</dbReference>